<dbReference type="PROSITE" id="PS00108">
    <property type="entry name" value="PROTEIN_KINASE_ST"/>
    <property type="match status" value="1"/>
</dbReference>
<dbReference type="InterPro" id="IPR008271">
    <property type="entry name" value="Ser/Thr_kinase_AS"/>
</dbReference>
<evidence type="ECO:0000256" key="9">
    <source>
        <dbReference type="PROSITE-ProRule" id="PRU10141"/>
    </source>
</evidence>
<feature type="binding site" evidence="9">
    <location>
        <position position="50"/>
    </location>
    <ligand>
        <name>ATP</name>
        <dbReference type="ChEBI" id="CHEBI:30616"/>
    </ligand>
</feature>
<dbReference type="SUPFAM" id="SSF103243">
    <property type="entry name" value="KA1-like"/>
    <property type="match status" value="1"/>
</dbReference>
<feature type="region of interest" description="Disordered" evidence="10">
    <location>
        <begin position="50"/>
        <end position="101"/>
    </location>
</feature>
<comment type="catalytic activity">
    <reaction evidence="7">
        <text>L-threonyl-[protein] + ATP = O-phospho-L-threonyl-[protein] + ADP + H(+)</text>
        <dbReference type="Rhea" id="RHEA:46608"/>
        <dbReference type="Rhea" id="RHEA-COMP:11060"/>
        <dbReference type="Rhea" id="RHEA-COMP:11605"/>
        <dbReference type="ChEBI" id="CHEBI:15378"/>
        <dbReference type="ChEBI" id="CHEBI:30013"/>
        <dbReference type="ChEBI" id="CHEBI:30616"/>
        <dbReference type="ChEBI" id="CHEBI:61977"/>
        <dbReference type="ChEBI" id="CHEBI:456216"/>
        <dbReference type="EC" id="2.7.11.1"/>
    </reaction>
</comment>
<protein>
    <recommendedName>
        <fullName evidence="1">non-specific serine/threonine protein kinase</fullName>
        <ecNumber evidence="1">2.7.11.1</ecNumber>
    </recommendedName>
</protein>
<dbReference type="Pfam" id="PF00069">
    <property type="entry name" value="Pkinase"/>
    <property type="match status" value="1"/>
</dbReference>
<feature type="compositionally biased region" description="Low complexity" evidence="10">
    <location>
        <begin position="461"/>
        <end position="472"/>
    </location>
</feature>
<evidence type="ECO:0000256" key="7">
    <source>
        <dbReference type="ARBA" id="ARBA00047899"/>
    </source>
</evidence>
<dbReference type="GO" id="GO:0005524">
    <property type="term" value="F:ATP binding"/>
    <property type="evidence" value="ECO:0007669"/>
    <property type="project" value="UniProtKB-UniRule"/>
</dbReference>
<evidence type="ECO:0000256" key="2">
    <source>
        <dbReference type="ARBA" id="ARBA00022527"/>
    </source>
</evidence>
<evidence type="ECO:0000256" key="1">
    <source>
        <dbReference type="ARBA" id="ARBA00012513"/>
    </source>
</evidence>
<dbReference type="InterPro" id="IPR011009">
    <property type="entry name" value="Kinase-like_dom_sf"/>
</dbReference>
<dbReference type="EC" id="2.7.11.1" evidence="1"/>
<proteinExistence type="predicted"/>
<dbReference type="AlphaFoldDB" id="A0AAD5TQK8"/>
<dbReference type="PROSITE" id="PS00107">
    <property type="entry name" value="PROTEIN_KINASE_ATP"/>
    <property type="match status" value="1"/>
</dbReference>
<feature type="domain" description="Protein kinase" evidence="11">
    <location>
        <begin position="11"/>
        <end position="339"/>
    </location>
</feature>
<organism evidence="13 14">
    <name type="scientific">Geranomyces variabilis</name>
    <dbReference type="NCBI Taxonomy" id="109894"/>
    <lineage>
        <taxon>Eukaryota</taxon>
        <taxon>Fungi</taxon>
        <taxon>Fungi incertae sedis</taxon>
        <taxon>Chytridiomycota</taxon>
        <taxon>Chytridiomycota incertae sedis</taxon>
        <taxon>Chytridiomycetes</taxon>
        <taxon>Spizellomycetales</taxon>
        <taxon>Powellomycetaceae</taxon>
        <taxon>Geranomyces</taxon>
    </lineage>
</organism>
<keyword evidence="5 13" id="KW-0418">Kinase</keyword>
<dbReference type="GO" id="GO:0035556">
    <property type="term" value="P:intracellular signal transduction"/>
    <property type="evidence" value="ECO:0007669"/>
    <property type="project" value="TreeGrafter"/>
</dbReference>
<evidence type="ECO:0000256" key="3">
    <source>
        <dbReference type="ARBA" id="ARBA00022679"/>
    </source>
</evidence>
<dbReference type="InterPro" id="IPR000719">
    <property type="entry name" value="Prot_kinase_dom"/>
</dbReference>
<feature type="compositionally biased region" description="Low complexity" evidence="10">
    <location>
        <begin position="540"/>
        <end position="554"/>
    </location>
</feature>
<feature type="compositionally biased region" description="Basic and acidic residues" evidence="10">
    <location>
        <begin position="50"/>
        <end position="93"/>
    </location>
</feature>
<dbReference type="GO" id="GO:0005737">
    <property type="term" value="C:cytoplasm"/>
    <property type="evidence" value="ECO:0007669"/>
    <property type="project" value="TreeGrafter"/>
</dbReference>
<keyword evidence="14" id="KW-1185">Reference proteome</keyword>
<dbReference type="InterPro" id="IPR017441">
    <property type="entry name" value="Protein_kinase_ATP_BS"/>
</dbReference>
<accession>A0AAD5TQK8</accession>
<dbReference type="SMART" id="SM00220">
    <property type="entry name" value="S_TKc"/>
    <property type="match status" value="1"/>
</dbReference>
<dbReference type="Proteomes" id="UP001212152">
    <property type="component" value="Unassembled WGS sequence"/>
</dbReference>
<evidence type="ECO:0000259" key="12">
    <source>
        <dbReference type="PROSITE" id="PS50032"/>
    </source>
</evidence>
<dbReference type="PROSITE" id="PS50011">
    <property type="entry name" value="PROTEIN_KINASE_DOM"/>
    <property type="match status" value="1"/>
</dbReference>
<dbReference type="InterPro" id="IPR028375">
    <property type="entry name" value="KA1/Ssp2_C"/>
</dbReference>
<evidence type="ECO:0000313" key="13">
    <source>
        <dbReference type="EMBL" id="KAJ3184255.1"/>
    </source>
</evidence>
<comment type="caution">
    <text evidence="13">The sequence shown here is derived from an EMBL/GenBank/DDBJ whole genome shotgun (WGS) entry which is preliminary data.</text>
</comment>
<evidence type="ECO:0000256" key="8">
    <source>
        <dbReference type="ARBA" id="ARBA00048679"/>
    </source>
</evidence>
<dbReference type="CDD" id="cd14003">
    <property type="entry name" value="STKc_AMPK-like"/>
    <property type="match status" value="1"/>
</dbReference>
<dbReference type="Gene3D" id="1.10.510.10">
    <property type="entry name" value="Transferase(Phosphotransferase) domain 1"/>
    <property type="match status" value="1"/>
</dbReference>
<dbReference type="EMBL" id="JADGJQ010000004">
    <property type="protein sequence ID" value="KAJ3184255.1"/>
    <property type="molecule type" value="Genomic_DNA"/>
</dbReference>
<dbReference type="Gene3D" id="3.30.200.20">
    <property type="entry name" value="Phosphorylase Kinase, domain 1"/>
    <property type="match status" value="1"/>
</dbReference>
<dbReference type="Pfam" id="PF02149">
    <property type="entry name" value="KA1"/>
    <property type="match status" value="1"/>
</dbReference>
<sequence>MLARKKVLGDYQVGKTIGQGAFSKVKIGIHKETNQKVAIKIIDKRQVAAKAEKAKKVQEERDKKKAEEARRCGAADPQKDPNSDEPAERRKSEAAPVDPPQQTADIVEAIKLPPSDGSPQAPVPSFVSQLQLEVQLLMRLDHPNVIRLYQVMETEDECFVVMEYAQGGELIEHIAARGHLPEKEARRYFRQIISAMDHCHLANVVHRDLKLENLLLNGERDILISDFGLGRTYRSDAEELMKTFCGTPNYAAVELISGIPYVGVKSDIWAMGVVLYVMMTGRPPFSGENISALYNKIKAVDYKCPEYFSRGLRQVLAKILVKDPKVRISMADLREDPWVNFEEIERPIQIVPKVMGSWDASQIGQFITGITYDQTFVIYTFRRHLRDGNTVSGVNAATIAHNSPAQKREAQSVKRRKSLTVAAASTPPKGSPRGSANMLAPMSEDGDGDQVAPLPPPSPSPLFKAHAAPAAARGRRMSLDSASPTKQFAMPITPSPLSAVTSAAPPAPVDTNRRRSVSATPDQSGGNSKQQPRQRSVGPSSRESSIMRRMSMVSPTAAPGGPGNRRMSNALDDPDPMILADTDAVSPNLFPNDSDDEEDDAAVQPSQKEIESWHMIHRPAKAVRTVRFAFHASNTSTLSPSNIFQEVHRVLVDIARSHDDRLVYKRVQDFYMFNCKLTQPNADDNVEFEIEVCKVWLLKLHGVRVKRLAGNPFLFKELYSDIVNSLEL</sequence>
<evidence type="ECO:0000256" key="4">
    <source>
        <dbReference type="ARBA" id="ARBA00022741"/>
    </source>
</evidence>
<evidence type="ECO:0000256" key="5">
    <source>
        <dbReference type="ARBA" id="ARBA00022777"/>
    </source>
</evidence>
<dbReference type="PROSITE" id="PS50032">
    <property type="entry name" value="KA1"/>
    <property type="match status" value="1"/>
</dbReference>
<evidence type="ECO:0000259" key="11">
    <source>
        <dbReference type="PROSITE" id="PS50011"/>
    </source>
</evidence>
<keyword evidence="3" id="KW-0808">Transferase</keyword>
<dbReference type="GO" id="GO:0004674">
    <property type="term" value="F:protein serine/threonine kinase activity"/>
    <property type="evidence" value="ECO:0007669"/>
    <property type="project" value="UniProtKB-KW"/>
</dbReference>
<keyword evidence="6 9" id="KW-0067">ATP-binding</keyword>
<evidence type="ECO:0000313" key="14">
    <source>
        <dbReference type="Proteomes" id="UP001212152"/>
    </source>
</evidence>
<evidence type="ECO:0000256" key="6">
    <source>
        <dbReference type="ARBA" id="ARBA00022840"/>
    </source>
</evidence>
<dbReference type="PANTHER" id="PTHR24346">
    <property type="entry name" value="MAP/MICROTUBULE AFFINITY-REGULATING KINASE"/>
    <property type="match status" value="1"/>
</dbReference>
<feature type="domain" description="KA1" evidence="12">
    <location>
        <begin position="679"/>
        <end position="728"/>
    </location>
</feature>
<dbReference type="PANTHER" id="PTHR24346:SF30">
    <property type="entry name" value="MATERNAL EMBRYONIC LEUCINE ZIPPER KINASE"/>
    <property type="match status" value="1"/>
</dbReference>
<dbReference type="InterPro" id="IPR001772">
    <property type="entry name" value="KA1_dom"/>
</dbReference>
<feature type="compositionally biased region" description="Polar residues" evidence="10">
    <location>
        <begin position="517"/>
        <end position="539"/>
    </location>
</feature>
<keyword evidence="4 9" id="KW-0547">Nucleotide-binding</keyword>
<dbReference type="FunFam" id="1.10.510.10:FF:000571">
    <property type="entry name" value="Maternal embryonic leucine zipper kinase"/>
    <property type="match status" value="1"/>
</dbReference>
<feature type="compositionally biased region" description="Low complexity" evidence="10">
    <location>
        <begin position="495"/>
        <end position="504"/>
    </location>
</feature>
<reference evidence="13" key="1">
    <citation type="submission" date="2020-05" db="EMBL/GenBank/DDBJ databases">
        <title>Phylogenomic resolution of chytrid fungi.</title>
        <authorList>
            <person name="Stajich J.E."/>
            <person name="Amses K."/>
            <person name="Simmons R."/>
            <person name="Seto K."/>
            <person name="Myers J."/>
            <person name="Bonds A."/>
            <person name="Quandt C.A."/>
            <person name="Barry K."/>
            <person name="Liu P."/>
            <person name="Grigoriev I."/>
            <person name="Longcore J.E."/>
            <person name="James T.Y."/>
        </authorList>
    </citation>
    <scope>NUCLEOTIDE SEQUENCE</scope>
    <source>
        <strain evidence="13">JEL0379</strain>
    </source>
</reference>
<name>A0AAD5TQK8_9FUNG</name>
<dbReference type="CDD" id="cd12121">
    <property type="entry name" value="MARK_C_like"/>
    <property type="match status" value="1"/>
</dbReference>
<feature type="region of interest" description="Disordered" evidence="10">
    <location>
        <begin position="399"/>
        <end position="607"/>
    </location>
</feature>
<gene>
    <name evidence="13" type="primary">PAR-1</name>
    <name evidence="13" type="ORF">HDU87_005102</name>
</gene>
<dbReference type="Gene3D" id="3.30.310.80">
    <property type="entry name" value="Kinase associated domain 1, KA1"/>
    <property type="match status" value="1"/>
</dbReference>
<dbReference type="SUPFAM" id="SSF56112">
    <property type="entry name" value="Protein kinase-like (PK-like)"/>
    <property type="match status" value="1"/>
</dbReference>
<comment type="catalytic activity">
    <reaction evidence="8">
        <text>L-seryl-[protein] + ATP = O-phospho-L-seryl-[protein] + ADP + H(+)</text>
        <dbReference type="Rhea" id="RHEA:17989"/>
        <dbReference type="Rhea" id="RHEA-COMP:9863"/>
        <dbReference type="Rhea" id="RHEA-COMP:11604"/>
        <dbReference type="ChEBI" id="CHEBI:15378"/>
        <dbReference type="ChEBI" id="CHEBI:29999"/>
        <dbReference type="ChEBI" id="CHEBI:30616"/>
        <dbReference type="ChEBI" id="CHEBI:83421"/>
        <dbReference type="ChEBI" id="CHEBI:456216"/>
        <dbReference type="EC" id="2.7.11.1"/>
    </reaction>
</comment>
<keyword evidence="2" id="KW-0723">Serine/threonine-protein kinase</keyword>
<evidence type="ECO:0000256" key="10">
    <source>
        <dbReference type="SAM" id="MobiDB-lite"/>
    </source>
</evidence>